<evidence type="ECO:0000313" key="3">
    <source>
        <dbReference type="EMBL" id="USS88062.1"/>
    </source>
</evidence>
<feature type="compositionally biased region" description="Low complexity" evidence="1">
    <location>
        <begin position="38"/>
        <end position="48"/>
    </location>
</feature>
<feature type="region of interest" description="Disordered" evidence="1">
    <location>
        <begin position="32"/>
        <end position="83"/>
    </location>
</feature>
<keyword evidence="4" id="KW-1185">Reference proteome</keyword>
<evidence type="ECO:0008006" key="5">
    <source>
        <dbReference type="Google" id="ProtNLM"/>
    </source>
</evidence>
<reference evidence="3" key="1">
    <citation type="submission" date="2022-05" db="EMBL/GenBank/DDBJ databases">
        <authorList>
            <person name="Oliphant S.A."/>
            <person name="Watson-Haigh N.S."/>
            <person name="Sumby K.M."/>
            <person name="Gardner J.M."/>
            <person name="Jiranek V."/>
        </authorList>
    </citation>
    <scope>NUCLEOTIDE SEQUENCE</scope>
    <source>
        <strain evidence="3">KI11_C11</strain>
    </source>
</reference>
<evidence type="ECO:0000256" key="1">
    <source>
        <dbReference type="SAM" id="MobiDB-lite"/>
    </source>
</evidence>
<feature type="transmembrane region" description="Helical" evidence="2">
    <location>
        <begin position="95"/>
        <end position="116"/>
    </location>
</feature>
<feature type="compositionally biased region" description="Basic and acidic residues" evidence="1">
    <location>
        <begin position="49"/>
        <end position="66"/>
    </location>
</feature>
<gene>
    <name evidence="3" type="ORF">M3M39_00825</name>
</gene>
<dbReference type="EMBL" id="CP097118">
    <property type="protein sequence ID" value="USS88062.1"/>
    <property type="molecule type" value="Genomic_DNA"/>
</dbReference>
<evidence type="ECO:0000256" key="2">
    <source>
        <dbReference type="SAM" id="Phobius"/>
    </source>
</evidence>
<proteinExistence type="predicted"/>
<accession>A0ABY5BSL4</accession>
<keyword evidence="2" id="KW-1133">Transmembrane helix</keyword>
<organism evidence="3 4">
    <name type="scientific">Fructilactobacillus hinvesii</name>
    <dbReference type="NCBI Taxonomy" id="2940300"/>
    <lineage>
        <taxon>Bacteria</taxon>
        <taxon>Bacillati</taxon>
        <taxon>Bacillota</taxon>
        <taxon>Bacilli</taxon>
        <taxon>Lactobacillales</taxon>
        <taxon>Lactobacillaceae</taxon>
        <taxon>Fructilactobacillus</taxon>
    </lineage>
</organism>
<protein>
    <recommendedName>
        <fullName evidence="5">LPXTG cell wall anchor domain-containing protein</fullName>
    </recommendedName>
</protein>
<evidence type="ECO:0000313" key="4">
    <source>
        <dbReference type="Proteomes" id="UP001057025"/>
    </source>
</evidence>
<keyword evidence="2" id="KW-0812">Transmembrane</keyword>
<keyword evidence="2" id="KW-0472">Membrane</keyword>
<dbReference type="Proteomes" id="UP001057025">
    <property type="component" value="Chromosome"/>
</dbReference>
<dbReference type="RefSeq" id="WP_252797351.1">
    <property type="nucleotide sequence ID" value="NZ_CP097118.1"/>
</dbReference>
<sequence length="133" mass="14460">MKFDKQKAFLFAVLGLALIAIVFGTSSIYADNQASNDSAKSTAAVSVSKKNDHEKPKPKQKTDSKKPKQQPQDTSAPMASVKPAPVAELPQTGQFLHIGVTTTGILVLFLVSLIVLNRQFQTKLKKLSNRHAE</sequence>
<name>A0ABY5BSL4_9LACO</name>